<dbReference type="OrthoDB" id="9984778at2759"/>
<dbReference type="InterPro" id="IPR001841">
    <property type="entry name" value="Znf_RING"/>
</dbReference>
<proteinExistence type="predicted"/>
<keyword evidence="2" id="KW-0732">Signal</keyword>
<dbReference type="PROSITE" id="PS50089">
    <property type="entry name" value="ZF_RING_2"/>
    <property type="match status" value="1"/>
</dbReference>
<gene>
    <name evidence="4" type="ORF">HU200_012689</name>
</gene>
<evidence type="ECO:0000256" key="2">
    <source>
        <dbReference type="SAM" id="SignalP"/>
    </source>
</evidence>
<protein>
    <recommendedName>
        <fullName evidence="3">RING-type domain-containing protein</fullName>
    </recommendedName>
</protein>
<dbReference type="SUPFAM" id="SSF57850">
    <property type="entry name" value="RING/U-box"/>
    <property type="match status" value="1"/>
</dbReference>
<evidence type="ECO:0000313" key="4">
    <source>
        <dbReference type="EMBL" id="KAF8749356.1"/>
    </source>
</evidence>
<accession>A0A835KPI1</accession>
<dbReference type="Gene3D" id="3.30.40.10">
    <property type="entry name" value="Zinc/RING finger domain, C3HC4 (zinc finger)"/>
    <property type="match status" value="1"/>
</dbReference>
<keyword evidence="1" id="KW-0862">Zinc</keyword>
<feature type="signal peptide" evidence="2">
    <location>
        <begin position="1"/>
        <end position="19"/>
    </location>
</feature>
<dbReference type="EMBL" id="JACEFO010001042">
    <property type="protein sequence ID" value="KAF8749356.1"/>
    <property type="molecule type" value="Genomic_DNA"/>
</dbReference>
<sequence>MAASAALLLLPPVSVVVIAMVYRAASRSQLVAAEKGGELPPVALYNKRSGGDEECVLCLSGMEEGSEVRDLNCCHLFHRDCLDRWLLLAATCPLCRCRLIPEDDDDDMNMMLLFMACVHSRSTWLWPS</sequence>
<dbReference type="Proteomes" id="UP000636709">
    <property type="component" value="Unassembled WGS sequence"/>
</dbReference>
<evidence type="ECO:0000256" key="1">
    <source>
        <dbReference type="PROSITE-ProRule" id="PRU00175"/>
    </source>
</evidence>
<dbReference type="InterPro" id="IPR013083">
    <property type="entry name" value="Znf_RING/FYVE/PHD"/>
</dbReference>
<dbReference type="Pfam" id="PF13639">
    <property type="entry name" value="zf-RING_2"/>
    <property type="match status" value="1"/>
</dbReference>
<dbReference type="PANTHER" id="PTHR47662">
    <property type="entry name" value="RING-TYPE DOMAIN-CONTAINING PROTEIN"/>
    <property type="match status" value="1"/>
</dbReference>
<dbReference type="SMART" id="SM00184">
    <property type="entry name" value="RING"/>
    <property type="match status" value="1"/>
</dbReference>
<dbReference type="AlphaFoldDB" id="A0A835KPI1"/>
<feature type="chain" id="PRO_5032389815" description="RING-type domain-containing protein" evidence="2">
    <location>
        <begin position="20"/>
        <end position="128"/>
    </location>
</feature>
<keyword evidence="1" id="KW-0863">Zinc-finger</keyword>
<reference evidence="4" key="1">
    <citation type="submission" date="2020-07" db="EMBL/GenBank/DDBJ databases">
        <title>Genome sequence and genetic diversity analysis of an under-domesticated orphan crop, white fonio (Digitaria exilis).</title>
        <authorList>
            <person name="Bennetzen J.L."/>
            <person name="Chen S."/>
            <person name="Ma X."/>
            <person name="Wang X."/>
            <person name="Yssel A.E.J."/>
            <person name="Chaluvadi S.R."/>
            <person name="Johnson M."/>
            <person name="Gangashetty P."/>
            <person name="Hamidou F."/>
            <person name="Sanogo M.D."/>
            <person name="Zwaenepoel A."/>
            <person name="Wallace J."/>
            <person name="Van De Peer Y."/>
            <person name="Van Deynze A."/>
        </authorList>
    </citation>
    <scope>NUCLEOTIDE SEQUENCE</scope>
    <source>
        <tissue evidence="4">Leaves</tissue>
    </source>
</reference>
<keyword evidence="1" id="KW-0479">Metal-binding</keyword>
<feature type="domain" description="RING-type" evidence="3">
    <location>
        <begin position="55"/>
        <end position="96"/>
    </location>
</feature>
<evidence type="ECO:0000313" key="5">
    <source>
        <dbReference type="Proteomes" id="UP000636709"/>
    </source>
</evidence>
<organism evidence="4 5">
    <name type="scientific">Digitaria exilis</name>
    <dbReference type="NCBI Taxonomy" id="1010633"/>
    <lineage>
        <taxon>Eukaryota</taxon>
        <taxon>Viridiplantae</taxon>
        <taxon>Streptophyta</taxon>
        <taxon>Embryophyta</taxon>
        <taxon>Tracheophyta</taxon>
        <taxon>Spermatophyta</taxon>
        <taxon>Magnoliopsida</taxon>
        <taxon>Liliopsida</taxon>
        <taxon>Poales</taxon>
        <taxon>Poaceae</taxon>
        <taxon>PACMAD clade</taxon>
        <taxon>Panicoideae</taxon>
        <taxon>Panicodae</taxon>
        <taxon>Paniceae</taxon>
        <taxon>Anthephorinae</taxon>
        <taxon>Digitaria</taxon>
    </lineage>
</organism>
<dbReference type="GO" id="GO:0008270">
    <property type="term" value="F:zinc ion binding"/>
    <property type="evidence" value="ECO:0007669"/>
    <property type="project" value="UniProtKB-KW"/>
</dbReference>
<keyword evidence="5" id="KW-1185">Reference proteome</keyword>
<name>A0A835KPI1_9POAL</name>
<comment type="caution">
    <text evidence="4">The sequence shown here is derived from an EMBL/GenBank/DDBJ whole genome shotgun (WGS) entry which is preliminary data.</text>
</comment>
<evidence type="ECO:0000259" key="3">
    <source>
        <dbReference type="PROSITE" id="PS50089"/>
    </source>
</evidence>
<dbReference type="PANTHER" id="PTHR47662:SF1">
    <property type="entry name" value="RING-TYPE DOMAIN-CONTAINING PROTEIN"/>
    <property type="match status" value="1"/>
</dbReference>